<dbReference type="EMBL" id="CAJVCH010547906">
    <property type="protein sequence ID" value="CAG7828537.1"/>
    <property type="molecule type" value="Genomic_DNA"/>
</dbReference>
<sequence>MALEALETSWKPLKYLLMIYGSWRIIRDLVSYSTRKMSGGSGTESKNVQKLQYQINQRKPPELWNQAFFFPDYIPEEPNSVTSQIVEILNSAKISIQ</sequence>
<accession>A0A8J2PGB6</accession>
<keyword evidence="2" id="KW-1185">Reference proteome</keyword>
<dbReference type="Proteomes" id="UP000708208">
    <property type="component" value="Unassembled WGS sequence"/>
</dbReference>
<name>A0A8J2PGB6_9HEXA</name>
<feature type="non-terminal residue" evidence="1">
    <location>
        <position position="97"/>
    </location>
</feature>
<organism evidence="1 2">
    <name type="scientific">Allacma fusca</name>
    <dbReference type="NCBI Taxonomy" id="39272"/>
    <lineage>
        <taxon>Eukaryota</taxon>
        <taxon>Metazoa</taxon>
        <taxon>Ecdysozoa</taxon>
        <taxon>Arthropoda</taxon>
        <taxon>Hexapoda</taxon>
        <taxon>Collembola</taxon>
        <taxon>Symphypleona</taxon>
        <taxon>Sminthuridae</taxon>
        <taxon>Allacma</taxon>
    </lineage>
</organism>
<protein>
    <submittedName>
        <fullName evidence="1">Uncharacterized protein</fullName>
    </submittedName>
</protein>
<reference evidence="1" key="1">
    <citation type="submission" date="2021-06" db="EMBL/GenBank/DDBJ databases">
        <authorList>
            <person name="Hodson N. C."/>
            <person name="Mongue J. A."/>
            <person name="Jaron S. K."/>
        </authorList>
    </citation>
    <scope>NUCLEOTIDE SEQUENCE</scope>
</reference>
<dbReference type="AlphaFoldDB" id="A0A8J2PGB6"/>
<evidence type="ECO:0000313" key="1">
    <source>
        <dbReference type="EMBL" id="CAG7828537.1"/>
    </source>
</evidence>
<proteinExistence type="predicted"/>
<comment type="caution">
    <text evidence="1">The sequence shown here is derived from an EMBL/GenBank/DDBJ whole genome shotgun (WGS) entry which is preliminary data.</text>
</comment>
<evidence type="ECO:0000313" key="2">
    <source>
        <dbReference type="Proteomes" id="UP000708208"/>
    </source>
</evidence>
<gene>
    <name evidence="1" type="ORF">AFUS01_LOCUS38459</name>
</gene>